<dbReference type="Proteomes" id="UP001327560">
    <property type="component" value="Chromosome 2"/>
</dbReference>
<gene>
    <name evidence="8" type="ORF">Cni_G05739</name>
</gene>
<evidence type="ECO:0000256" key="1">
    <source>
        <dbReference type="ARBA" id="ARBA00004173"/>
    </source>
</evidence>
<dbReference type="NCBIfam" id="NF004127">
    <property type="entry name" value="PRK05617.1"/>
    <property type="match status" value="1"/>
</dbReference>
<proteinExistence type="inferred from homology"/>
<reference evidence="8 9" key="1">
    <citation type="submission" date="2023-10" db="EMBL/GenBank/DDBJ databases">
        <title>Chromosome-scale genome assembly provides insights into flower coloration mechanisms of Canna indica.</title>
        <authorList>
            <person name="Li C."/>
        </authorList>
    </citation>
    <scope>NUCLEOTIDE SEQUENCE [LARGE SCALE GENOMIC DNA]</scope>
    <source>
        <tissue evidence="8">Flower</tissue>
    </source>
</reference>
<dbReference type="PANTHER" id="PTHR43176:SF5">
    <property type="entry name" value="3-HYDROXYISOBUTYRYL-COA HYDROLASE-LIKE PROTEIN 4, MITOCHONDRIAL"/>
    <property type="match status" value="1"/>
</dbReference>
<dbReference type="Gene3D" id="3.90.226.10">
    <property type="entry name" value="2-enoyl-CoA Hydratase, Chain A, domain 1"/>
    <property type="match status" value="1"/>
</dbReference>
<dbReference type="EMBL" id="CP136891">
    <property type="protein sequence ID" value="WOK97031.1"/>
    <property type="molecule type" value="Genomic_DNA"/>
</dbReference>
<keyword evidence="3 6" id="KW-0378">Hydrolase</keyword>
<dbReference type="FunFam" id="3.90.226.10:FF:000062">
    <property type="entry name" value="3-hydroxyisobutyryl-CoA hydrolase-like protein 3 mitochondrial"/>
    <property type="match status" value="1"/>
</dbReference>
<comment type="pathway">
    <text evidence="6">Amino-acid degradation; L-valine degradation.</text>
</comment>
<evidence type="ECO:0000256" key="4">
    <source>
        <dbReference type="ARBA" id="ARBA00022946"/>
    </source>
</evidence>
<evidence type="ECO:0000256" key="3">
    <source>
        <dbReference type="ARBA" id="ARBA00022801"/>
    </source>
</evidence>
<dbReference type="PANTHER" id="PTHR43176">
    <property type="entry name" value="3-HYDROXYISOBUTYRYL-COA HYDROLASE-RELATED"/>
    <property type="match status" value="1"/>
</dbReference>
<dbReference type="GO" id="GO:0006574">
    <property type="term" value="P:L-valine catabolic process"/>
    <property type="evidence" value="ECO:0007669"/>
    <property type="project" value="UniProtKB-UniRule"/>
</dbReference>
<keyword evidence="4" id="KW-0809">Transit peptide</keyword>
<evidence type="ECO:0000256" key="6">
    <source>
        <dbReference type="RuleBase" id="RU369070"/>
    </source>
</evidence>
<comment type="subcellular location">
    <subcellularLocation>
        <location evidence="1">Mitochondrion</location>
    </subcellularLocation>
</comment>
<feature type="domain" description="Enoyl-CoA hydratase/isomerase" evidence="7">
    <location>
        <begin position="19"/>
        <end position="368"/>
    </location>
</feature>
<dbReference type="EC" id="3.1.2.4" evidence="6"/>
<dbReference type="GO" id="GO:0005829">
    <property type="term" value="C:cytosol"/>
    <property type="evidence" value="ECO:0007669"/>
    <property type="project" value="TreeGrafter"/>
</dbReference>
<evidence type="ECO:0000256" key="2">
    <source>
        <dbReference type="ARBA" id="ARBA00005254"/>
    </source>
</evidence>
<dbReference type="InterPro" id="IPR045004">
    <property type="entry name" value="ECH_dom"/>
</dbReference>
<dbReference type="InterPro" id="IPR032259">
    <property type="entry name" value="HIBYL-CoA-H"/>
</dbReference>
<dbReference type="InterPro" id="IPR029045">
    <property type="entry name" value="ClpP/crotonase-like_dom_sf"/>
</dbReference>
<evidence type="ECO:0000256" key="5">
    <source>
        <dbReference type="ARBA" id="ARBA00023128"/>
    </source>
</evidence>
<comment type="function">
    <text evidence="6">Hydrolyzes 3-hydroxyisobutyryl-CoA (HIBYL-CoA), a saline catabolite. Has high activity toward isobutyryl-CoA. Could be an isobutyryl-CoA dehydrogenase that functions in valine catabolism.</text>
</comment>
<keyword evidence="9" id="KW-1185">Reference proteome</keyword>
<dbReference type="AlphaFoldDB" id="A0AAQ3JY94"/>
<dbReference type="GO" id="GO:0005739">
    <property type="term" value="C:mitochondrion"/>
    <property type="evidence" value="ECO:0007669"/>
    <property type="project" value="UniProtKB-SubCell"/>
</dbReference>
<keyword evidence="5" id="KW-0496">Mitochondrion</keyword>
<evidence type="ECO:0000313" key="9">
    <source>
        <dbReference type="Proteomes" id="UP001327560"/>
    </source>
</evidence>
<dbReference type="Pfam" id="PF16113">
    <property type="entry name" value="ECH_2"/>
    <property type="match status" value="1"/>
</dbReference>
<protein>
    <recommendedName>
        <fullName evidence="6">3-hydroxyisobutyryl-CoA hydrolase</fullName>
        <shortName evidence="6">HIB-CoA hydrolase</shortName>
        <shortName evidence="6">HIBYL-CoA-H</shortName>
        <ecNumber evidence="6">3.1.2.4</ecNumber>
    </recommendedName>
    <alternativeName>
        <fullName evidence="6">3-hydroxyisobutyryl-coenzyme A hydrolase</fullName>
    </alternativeName>
</protein>
<organism evidence="8 9">
    <name type="scientific">Canna indica</name>
    <name type="common">Indian-shot</name>
    <dbReference type="NCBI Taxonomy" id="4628"/>
    <lineage>
        <taxon>Eukaryota</taxon>
        <taxon>Viridiplantae</taxon>
        <taxon>Streptophyta</taxon>
        <taxon>Embryophyta</taxon>
        <taxon>Tracheophyta</taxon>
        <taxon>Spermatophyta</taxon>
        <taxon>Magnoliopsida</taxon>
        <taxon>Liliopsida</taxon>
        <taxon>Zingiberales</taxon>
        <taxon>Cannaceae</taxon>
        <taxon>Canna</taxon>
    </lineage>
</organism>
<accession>A0AAQ3JY94</accession>
<comment type="catalytic activity">
    <reaction evidence="6">
        <text>3-hydroxy-2-methylpropanoyl-CoA + H2O = 3-hydroxy-2-methylpropanoate + CoA + H(+)</text>
        <dbReference type="Rhea" id="RHEA:20888"/>
        <dbReference type="ChEBI" id="CHEBI:11805"/>
        <dbReference type="ChEBI" id="CHEBI:15377"/>
        <dbReference type="ChEBI" id="CHEBI:15378"/>
        <dbReference type="ChEBI" id="CHEBI:57287"/>
        <dbReference type="ChEBI" id="CHEBI:57340"/>
        <dbReference type="EC" id="3.1.2.4"/>
    </reaction>
</comment>
<dbReference type="SUPFAM" id="SSF52096">
    <property type="entry name" value="ClpP/crotonase"/>
    <property type="match status" value="1"/>
</dbReference>
<sequence length="379" mass="41100">MAGTAEDFVKGRIFPHGVAVITLDRPKALNAMNLEMDLRYKSFLDQWESDPSVKCILVESSSARAFSAGMDIKGLVAEIQKDKATPLVPKVFAAEYSLICKISNYRKPYISLMDGVTMGFGIGLSGHGRYRIITEKTLLAMPENAIGLFPDVGFAYIAANTPGGGAVGAYLCLTGKRISSPADALYIGLGTHYVPSGRLADLKEVLLNATFSEEPDKEIQAVLSNYSEEPGSESQLKTFLPQIVSSFGANRSVSETIEELKKHQTSTDSAVAEWAQEALTGLGKGAPFALCLTQKHFSEVALARENNEHPLSKLPGVMKDEFRIALRSSVRNDFAEGVRAVLVDKDQNPKWSPSRLEDVDLGAVQSVFAPLPAEKELNV</sequence>
<evidence type="ECO:0000313" key="8">
    <source>
        <dbReference type="EMBL" id="WOK97031.1"/>
    </source>
</evidence>
<dbReference type="CDD" id="cd06558">
    <property type="entry name" value="crotonase-like"/>
    <property type="match status" value="1"/>
</dbReference>
<dbReference type="GO" id="GO:0003860">
    <property type="term" value="F:3-hydroxyisobutyryl-CoA hydrolase activity"/>
    <property type="evidence" value="ECO:0007669"/>
    <property type="project" value="UniProtKB-UniRule"/>
</dbReference>
<comment type="similarity">
    <text evidence="2 6">Belongs to the enoyl-CoA hydratase/isomerase family.</text>
</comment>
<evidence type="ECO:0000259" key="7">
    <source>
        <dbReference type="Pfam" id="PF16113"/>
    </source>
</evidence>
<name>A0AAQ3JY94_9LILI</name>